<dbReference type="InterPro" id="IPR014756">
    <property type="entry name" value="Ig_E-set"/>
</dbReference>
<reference evidence="3" key="2">
    <citation type="submission" date="2025-08" db="UniProtKB">
        <authorList>
            <consortium name="Ensembl"/>
        </authorList>
    </citation>
    <scope>IDENTIFICATION</scope>
</reference>
<evidence type="ECO:0000313" key="3">
    <source>
        <dbReference type="Ensembl" id="ENSSFAP00005005063.1"/>
    </source>
</evidence>
<dbReference type="InParanoid" id="A0A672FFA4"/>
<evidence type="ECO:0000313" key="4">
    <source>
        <dbReference type="Proteomes" id="UP000472267"/>
    </source>
</evidence>
<dbReference type="InterPro" id="IPR011021">
    <property type="entry name" value="Arrestin-like_N"/>
</dbReference>
<comment type="similarity">
    <text evidence="1">Belongs to the arrestin family.</text>
</comment>
<dbReference type="InterPro" id="IPR014752">
    <property type="entry name" value="Arrestin-like_C"/>
</dbReference>
<dbReference type="OMA" id="RWNEGSG"/>
<dbReference type="GO" id="GO:0007399">
    <property type="term" value="P:nervous system development"/>
    <property type="evidence" value="ECO:0007669"/>
    <property type="project" value="UniProtKB-ARBA"/>
</dbReference>
<accession>A0A672FFA4</accession>
<evidence type="ECO:0000256" key="1">
    <source>
        <dbReference type="ARBA" id="ARBA00005298"/>
    </source>
</evidence>
<dbReference type="Gene3D" id="2.60.40.640">
    <property type="match status" value="1"/>
</dbReference>
<dbReference type="Ensembl" id="ENSSFAT00005005363.1">
    <property type="protein sequence ID" value="ENSSFAP00005005063.1"/>
    <property type="gene ID" value="ENSSFAG00005003243.1"/>
</dbReference>
<reference evidence="3" key="1">
    <citation type="submission" date="2019-06" db="EMBL/GenBank/DDBJ databases">
        <authorList>
            <consortium name="Wellcome Sanger Institute Data Sharing"/>
        </authorList>
    </citation>
    <scope>NUCLEOTIDE SEQUENCE [LARGE SCALE GENOMIC DNA]</scope>
</reference>
<dbReference type="SUPFAM" id="SSF81296">
    <property type="entry name" value="E set domains"/>
    <property type="match status" value="1"/>
</dbReference>
<dbReference type="Pfam" id="PF00339">
    <property type="entry name" value="Arrestin_N"/>
    <property type="match status" value="1"/>
</dbReference>
<feature type="domain" description="Arrestin-like N-terminal" evidence="2">
    <location>
        <begin position="22"/>
        <end position="82"/>
    </location>
</feature>
<name>A0A672FFA4_SALFA</name>
<protein>
    <recommendedName>
        <fullName evidence="2">Arrestin-like N-terminal domain-containing protein</fullName>
    </recommendedName>
</protein>
<organism evidence="3 4">
    <name type="scientific">Salarias fasciatus</name>
    <name type="common">Jewelled blenny</name>
    <name type="synonym">Blennius fasciatus</name>
    <dbReference type="NCBI Taxonomy" id="181472"/>
    <lineage>
        <taxon>Eukaryota</taxon>
        <taxon>Metazoa</taxon>
        <taxon>Chordata</taxon>
        <taxon>Craniata</taxon>
        <taxon>Vertebrata</taxon>
        <taxon>Euteleostomi</taxon>
        <taxon>Actinopterygii</taxon>
        <taxon>Neopterygii</taxon>
        <taxon>Teleostei</taxon>
        <taxon>Neoteleostei</taxon>
        <taxon>Acanthomorphata</taxon>
        <taxon>Ovalentaria</taxon>
        <taxon>Blenniimorphae</taxon>
        <taxon>Blenniiformes</taxon>
        <taxon>Blennioidei</taxon>
        <taxon>Blenniidae</taxon>
        <taxon>Salariinae</taxon>
        <taxon>Salarias</taxon>
    </lineage>
</organism>
<evidence type="ECO:0000259" key="2">
    <source>
        <dbReference type="Pfam" id="PF00339"/>
    </source>
</evidence>
<reference evidence="3" key="3">
    <citation type="submission" date="2025-09" db="UniProtKB">
        <authorList>
            <consortium name="Ensembl"/>
        </authorList>
    </citation>
    <scope>IDENTIFICATION</scope>
</reference>
<sequence>MQFDTVGSLISNTIKTFSVGYDRINKTNVFTSGDPISGTITLEVTKDCKVQSLCIKLRGNAKVRWNEGSGKNIEILQSREKYFSILQFIIQDHQGKLLDVFYL</sequence>
<dbReference type="AlphaFoldDB" id="A0A672FFA4"/>
<keyword evidence="4" id="KW-1185">Reference proteome</keyword>
<dbReference type="Proteomes" id="UP000472267">
    <property type="component" value="Chromosome 12"/>
</dbReference>
<proteinExistence type="inferred from homology"/>